<evidence type="ECO:0000256" key="1">
    <source>
        <dbReference type="ARBA" id="ARBA00022679"/>
    </source>
</evidence>
<dbReference type="Pfam" id="PF13508">
    <property type="entry name" value="Acetyltransf_7"/>
    <property type="match status" value="1"/>
</dbReference>
<evidence type="ECO:0000259" key="3">
    <source>
        <dbReference type="PROSITE" id="PS51186"/>
    </source>
</evidence>
<dbReference type="EMBL" id="JACARG010000003">
    <property type="protein sequence ID" value="NWE11804.1"/>
    <property type="molecule type" value="Genomic_DNA"/>
</dbReference>
<dbReference type="GO" id="GO:0016747">
    <property type="term" value="F:acyltransferase activity, transferring groups other than amino-acyl groups"/>
    <property type="evidence" value="ECO:0007669"/>
    <property type="project" value="InterPro"/>
</dbReference>
<dbReference type="AlphaFoldDB" id="A0A7Y8EBZ6"/>
<dbReference type="CDD" id="cd04301">
    <property type="entry name" value="NAT_SF"/>
    <property type="match status" value="1"/>
</dbReference>
<comment type="caution">
    <text evidence="4">The sequence shown here is derived from an EMBL/GenBank/DDBJ whole genome shotgun (WGS) entry which is preliminary data.</text>
</comment>
<accession>A0A7Y8EBZ6</accession>
<evidence type="ECO:0000313" key="4">
    <source>
        <dbReference type="EMBL" id="NWE11804.1"/>
    </source>
</evidence>
<keyword evidence="2" id="KW-0012">Acyltransferase</keyword>
<name>A0A7Y8EBZ6_9PSED</name>
<keyword evidence="1 4" id="KW-0808">Transferase</keyword>
<protein>
    <submittedName>
        <fullName evidence="4">GNAT family N-acetyltransferase</fullName>
    </submittedName>
</protein>
<dbReference type="SUPFAM" id="SSF55729">
    <property type="entry name" value="Acyl-CoA N-acyltransferases (Nat)"/>
    <property type="match status" value="1"/>
</dbReference>
<dbReference type="Gene3D" id="3.40.630.30">
    <property type="match status" value="1"/>
</dbReference>
<dbReference type="InterPro" id="IPR016181">
    <property type="entry name" value="Acyl_CoA_acyltransferase"/>
</dbReference>
<feature type="domain" description="N-acetyltransferase" evidence="3">
    <location>
        <begin position="3"/>
        <end position="147"/>
    </location>
</feature>
<dbReference type="PANTHER" id="PTHR43877">
    <property type="entry name" value="AMINOALKYLPHOSPHONATE N-ACETYLTRANSFERASE-RELATED-RELATED"/>
    <property type="match status" value="1"/>
</dbReference>
<dbReference type="PROSITE" id="PS51186">
    <property type="entry name" value="GNAT"/>
    <property type="match status" value="1"/>
</dbReference>
<gene>
    <name evidence="4" type="ORF">HX822_02555</name>
</gene>
<dbReference type="InterPro" id="IPR000182">
    <property type="entry name" value="GNAT_dom"/>
</dbReference>
<dbReference type="InterPro" id="IPR050832">
    <property type="entry name" value="Bact_Acetyltransf"/>
</dbReference>
<proteinExistence type="predicted"/>
<organism evidence="4 5">
    <name type="scientific">Pseudomonas yamanorum</name>
    <dbReference type="NCBI Taxonomy" id="515393"/>
    <lineage>
        <taxon>Bacteria</taxon>
        <taxon>Pseudomonadati</taxon>
        <taxon>Pseudomonadota</taxon>
        <taxon>Gammaproteobacteria</taxon>
        <taxon>Pseudomonadales</taxon>
        <taxon>Pseudomonadaceae</taxon>
        <taxon>Pseudomonas</taxon>
    </lineage>
</organism>
<evidence type="ECO:0000256" key="2">
    <source>
        <dbReference type="ARBA" id="ARBA00023315"/>
    </source>
</evidence>
<reference evidence="4 5" key="1">
    <citation type="submission" date="2020-04" db="EMBL/GenBank/DDBJ databases">
        <title>Molecular characterization of pseudomonads from Agaricus bisporus reveal novel blotch 2 pathogens in Western Europe.</title>
        <authorList>
            <person name="Taparia T."/>
            <person name="Krijger M."/>
            <person name="Haynes E."/>
            <person name="Elpinstone J.G."/>
            <person name="Noble R."/>
            <person name="Van Der Wolf J."/>
        </authorList>
    </citation>
    <scope>NUCLEOTIDE SEQUENCE [LARGE SCALE GENOMIC DNA]</scope>
    <source>
        <strain evidence="4 5">IPO3782</strain>
    </source>
</reference>
<dbReference type="RefSeq" id="WP_177075806.1">
    <property type="nucleotide sequence ID" value="NZ_JACAOQ010000051.1"/>
</dbReference>
<evidence type="ECO:0000313" key="5">
    <source>
        <dbReference type="Proteomes" id="UP000531950"/>
    </source>
</evidence>
<dbReference type="Proteomes" id="UP000531950">
    <property type="component" value="Unassembled WGS sequence"/>
</dbReference>
<dbReference type="PANTHER" id="PTHR43877:SF2">
    <property type="entry name" value="AMINOALKYLPHOSPHONATE N-ACETYLTRANSFERASE-RELATED"/>
    <property type="match status" value="1"/>
</dbReference>
<sequence length="150" mass="16904">MPTHIRPATVDDVATIETIVHAAYSPYIERIGRKPGPMLDDYRQQVAAGRVHVLESSGRVHGFVVLIHEDEYLLLDNLAVAPGAQGLGYGRVLLEFTEQQAHQGFVRLYTNEAMTENLALYTRKGYVETHRAEENGLRRVYLQKDLTASR</sequence>